<dbReference type="InterPro" id="IPR006623">
    <property type="entry name" value="THEG"/>
</dbReference>
<reference evidence="3" key="1">
    <citation type="submission" date="2025-08" db="UniProtKB">
        <authorList>
            <consortium name="RefSeq"/>
        </authorList>
    </citation>
    <scope>IDENTIFICATION</scope>
    <source>
        <tissue evidence="3">Gonads</tissue>
    </source>
</reference>
<dbReference type="SMART" id="SM00705">
    <property type="entry name" value="THEG"/>
    <property type="match status" value="6"/>
</dbReference>
<dbReference type="PANTHER" id="PTHR15901">
    <property type="entry name" value="TESTICULAR HAPLOID EXPRESSED GENE PROTEIN"/>
    <property type="match status" value="1"/>
</dbReference>
<dbReference type="RefSeq" id="XP_030754761.1">
    <property type="nucleotide sequence ID" value="XM_030898901.1"/>
</dbReference>
<evidence type="ECO:0000313" key="2">
    <source>
        <dbReference type="Proteomes" id="UP000504635"/>
    </source>
</evidence>
<dbReference type="InParanoid" id="A0A6J2XUQ2"/>
<protein>
    <submittedName>
        <fullName evidence="3">Uncharacterized protein LOC115881428</fullName>
    </submittedName>
</protein>
<gene>
    <name evidence="3" type="primary">LOC115881428</name>
</gene>
<accession>A0A6J2XUQ2</accession>
<dbReference type="KEGG" id="soy:115881428"/>
<evidence type="ECO:0000313" key="3">
    <source>
        <dbReference type="RefSeq" id="XP_030754761.1"/>
    </source>
</evidence>
<dbReference type="PANTHER" id="PTHR15901:SF16">
    <property type="entry name" value="TESTICULAR HAPLOID EXPRESSED GENE PROTEIN"/>
    <property type="match status" value="1"/>
</dbReference>
<name>A0A6J2XUQ2_SITOR</name>
<proteinExistence type="predicted"/>
<sequence length="307" mass="35684">MQQHPPDNEFVHVDISVSPVPPPVSAAPSGPKIPPKLLAIMKKYKYNWRLDQLAKPKMPIRKYVPREIGLIKAGKIPLKRLSDEIQYYSDQISRPPLRSLYCNKHYFENISKNYKKKITKNINKAWDSIYNYYKKKERDRKLRLLRKQATGKEKKRELDMKRHDELAKPKALFKPEPIKPKKPPQIFSNYGRLDTLATPRPCIMQTPKSLEVNPAALTYEATETVIRLAKLPPRLLNLPKPLEPGKVKKSALRYNATPRIIEIAMPKQRSDKSKEDEDFDPFAISKKALTYKPTPRIIEMAKPKERD</sequence>
<keyword evidence="1" id="KW-0677">Repeat</keyword>
<dbReference type="InterPro" id="IPR042401">
    <property type="entry name" value="SPMAP2-like"/>
</dbReference>
<dbReference type="Pfam" id="PF14912">
    <property type="entry name" value="THEG"/>
    <property type="match status" value="3"/>
</dbReference>
<keyword evidence="2" id="KW-1185">Reference proteome</keyword>
<dbReference type="OrthoDB" id="25466at2759"/>
<organism evidence="2 3">
    <name type="scientific">Sitophilus oryzae</name>
    <name type="common">Rice weevil</name>
    <name type="synonym">Curculio oryzae</name>
    <dbReference type="NCBI Taxonomy" id="7048"/>
    <lineage>
        <taxon>Eukaryota</taxon>
        <taxon>Metazoa</taxon>
        <taxon>Ecdysozoa</taxon>
        <taxon>Arthropoda</taxon>
        <taxon>Hexapoda</taxon>
        <taxon>Insecta</taxon>
        <taxon>Pterygota</taxon>
        <taxon>Neoptera</taxon>
        <taxon>Endopterygota</taxon>
        <taxon>Coleoptera</taxon>
        <taxon>Polyphaga</taxon>
        <taxon>Cucujiformia</taxon>
        <taxon>Curculionidae</taxon>
        <taxon>Dryophthorinae</taxon>
        <taxon>Sitophilus</taxon>
    </lineage>
</organism>
<dbReference type="CTD" id="42585"/>
<evidence type="ECO:0000256" key="1">
    <source>
        <dbReference type="ARBA" id="ARBA00022737"/>
    </source>
</evidence>
<dbReference type="AlphaFoldDB" id="A0A6J2XUQ2"/>
<dbReference type="GeneID" id="115881428"/>
<dbReference type="Proteomes" id="UP000504635">
    <property type="component" value="Unplaced"/>
</dbReference>